<accession>N1QQE2</accession>
<reference evidence="3" key="1">
    <citation type="submission" date="2015-06" db="UniProtKB">
        <authorList>
            <consortium name="EnsemblPlants"/>
        </authorList>
    </citation>
    <scope>IDENTIFICATION</scope>
</reference>
<proteinExistence type="predicted"/>
<sequence length="170" mass="19208">MEDHDVAFMLEKSPVLKFLVLMGSQTGVRLRLVSHSLRCVQLGFTMLEDIDVSCRISEESTGKVNLKFWQDAGPMKCVVQSMKKVFFYEFQGSRSEVAFLKFIAERGRVLEQMVVVVAKLKPLTSANWSSKACKVEFSKSPHTEPGSPIYSNKIASDFGFADPFDLLEYH</sequence>
<organism evidence="3">
    <name type="scientific">Aegilops tauschii</name>
    <name type="common">Tausch's goatgrass</name>
    <name type="synonym">Aegilops squarrosa</name>
    <dbReference type="NCBI Taxonomy" id="37682"/>
    <lineage>
        <taxon>Eukaryota</taxon>
        <taxon>Viridiplantae</taxon>
        <taxon>Streptophyta</taxon>
        <taxon>Embryophyta</taxon>
        <taxon>Tracheophyta</taxon>
        <taxon>Spermatophyta</taxon>
        <taxon>Magnoliopsida</taxon>
        <taxon>Liliopsida</taxon>
        <taxon>Poales</taxon>
        <taxon>Poaceae</taxon>
        <taxon>BOP clade</taxon>
        <taxon>Pooideae</taxon>
        <taxon>Triticodae</taxon>
        <taxon>Triticeae</taxon>
        <taxon>Triticinae</taxon>
        <taxon>Aegilops</taxon>
    </lineage>
</organism>
<protein>
    <submittedName>
        <fullName evidence="3">Uncharacterized protein</fullName>
    </submittedName>
</protein>
<dbReference type="Pfam" id="PF08387">
    <property type="entry name" value="FBD"/>
    <property type="match status" value="1"/>
</dbReference>
<dbReference type="AlphaFoldDB" id="N1QQE2"/>
<dbReference type="InterPro" id="IPR055411">
    <property type="entry name" value="LRR_FXL15/At3g58940/PEG3-like"/>
</dbReference>
<evidence type="ECO:0000259" key="1">
    <source>
        <dbReference type="Pfam" id="PF08387"/>
    </source>
</evidence>
<dbReference type="EnsemblPlants" id="EMT00144">
    <property type="protein sequence ID" value="EMT00144"/>
    <property type="gene ID" value="F775_19613"/>
</dbReference>
<feature type="domain" description="F-box/LRR-repeat protein 15/At3g58940/PEG3-like LRR" evidence="2">
    <location>
        <begin position="1"/>
        <end position="52"/>
    </location>
</feature>
<dbReference type="InterPro" id="IPR006566">
    <property type="entry name" value="FBD"/>
</dbReference>
<dbReference type="Pfam" id="PF24758">
    <property type="entry name" value="LRR_At5g56370"/>
    <property type="match status" value="1"/>
</dbReference>
<evidence type="ECO:0000259" key="2">
    <source>
        <dbReference type="Pfam" id="PF24758"/>
    </source>
</evidence>
<name>N1QQE2_AEGTA</name>
<feature type="domain" description="FBD" evidence="1">
    <location>
        <begin position="72"/>
        <end position="114"/>
    </location>
</feature>
<evidence type="ECO:0000313" key="3">
    <source>
        <dbReference type="EnsemblPlants" id="EMT00144"/>
    </source>
</evidence>